<dbReference type="Proteomes" id="UP000233837">
    <property type="component" value="Unassembled WGS sequence"/>
</dbReference>
<reference evidence="1 2" key="2">
    <citation type="journal article" date="2017" name="Nature">
        <title>The Apostasia genome and the evolution of orchids.</title>
        <authorList>
            <person name="Zhang G.Q."/>
            <person name="Liu K.W."/>
            <person name="Li Z."/>
            <person name="Lohaus R."/>
            <person name="Hsiao Y.Y."/>
            <person name="Niu S.C."/>
            <person name="Wang J.Y."/>
            <person name="Lin Y.C."/>
            <person name="Xu Q."/>
            <person name="Chen L.J."/>
            <person name="Yoshida K."/>
            <person name="Fujiwara S."/>
            <person name="Wang Z.W."/>
            <person name="Zhang Y.Q."/>
            <person name="Mitsuda N."/>
            <person name="Wang M."/>
            <person name="Liu G.H."/>
            <person name="Pecoraro L."/>
            <person name="Huang H.X."/>
            <person name="Xiao X.J."/>
            <person name="Lin M."/>
            <person name="Wu X.Y."/>
            <person name="Wu W.L."/>
            <person name="Chen Y.Y."/>
            <person name="Chang S.B."/>
            <person name="Sakamoto S."/>
            <person name="Ohme-Takagi M."/>
            <person name="Yagi M."/>
            <person name="Zeng S.J."/>
            <person name="Shen C.Y."/>
            <person name="Yeh C.M."/>
            <person name="Luo Y.B."/>
            <person name="Tsai W.C."/>
            <person name="Van de Peer Y."/>
            <person name="Liu Z.J."/>
        </authorList>
    </citation>
    <scope>NUCLEOTIDE SEQUENCE [LARGE SCALE GENOMIC DNA]</scope>
    <source>
        <tissue evidence="1">The whole plant</tissue>
    </source>
</reference>
<sequence>MPPTAAHRLRPASGAKLIITHSIFVDKIQNGTTVIIVDDPPPEKSLLSFSVLSGAELHEEEEEDMVYLARHFRLSLTLKQRKAAKTAESRSLK</sequence>
<protein>
    <submittedName>
        <fullName evidence="1">Uncharacterized protein</fullName>
    </submittedName>
</protein>
<gene>
    <name evidence="1" type="ORF">MA16_Dca016196</name>
</gene>
<reference evidence="1 2" key="1">
    <citation type="journal article" date="2016" name="Sci. Rep.">
        <title>The Dendrobium catenatum Lindl. genome sequence provides insights into polysaccharide synthase, floral development and adaptive evolution.</title>
        <authorList>
            <person name="Zhang G.Q."/>
            <person name="Xu Q."/>
            <person name="Bian C."/>
            <person name="Tsai W.C."/>
            <person name="Yeh C.M."/>
            <person name="Liu K.W."/>
            <person name="Yoshida K."/>
            <person name="Zhang L.S."/>
            <person name="Chang S.B."/>
            <person name="Chen F."/>
            <person name="Shi Y."/>
            <person name="Su Y.Y."/>
            <person name="Zhang Y.Q."/>
            <person name="Chen L.J."/>
            <person name="Yin Y."/>
            <person name="Lin M."/>
            <person name="Huang H."/>
            <person name="Deng H."/>
            <person name="Wang Z.W."/>
            <person name="Zhu S.L."/>
            <person name="Zhao X."/>
            <person name="Deng C."/>
            <person name="Niu S.C."/>
            <person name="Huang J."/>
            <person name="Wang M."/>
            <person name="Liu G.H."/>
            <person name="Yang H.J."/>
            <person name="Xiao X.J."/>
            <person name="Hsiao Y.Y."/>
            <person name="Wu W.L."/>
            <person name="Chen Y.Y."/>
            <person name="Mitsuda N."/>
            <person name="Ohme-Takagi M."/>
            <person name="Luo Y.B."/>
            <person name="Van de Peer Y."/>
            <person name="Liu Z.J."/>
        </authorList>
    </citation>
    <scope>NUCLEOTIDE SEQUENCE [LARGE SCALE GENOMIC DNA]</scope>
    <source>
        <tissue evidence="1">The whole plant</tissue>
    </source>
</reference>
<keyword evidence="2" id="KW-1185">Reference proteome</keyword>
<evidence type="ECO:0000313" key="2">
    <source>
        <dbReference type="Proteomes" id="UP000233837"/>
    </source>
</evidence>
<dbReference type="AlphaFoldDB" id="A0A2I0WBV0"/>
<name>A0A2I0WBV0_9ASPA</name>
<proteinExistence type="predicted"/>
<dbReference type="EMBL" id="KZ502784">
    <property type="protein sequence ID" value="PKU73129.1"/>
    <property type="molecule type" value="Genomic_DNA"/>
</dbReference>
<evidence type="ECO:0000313" key="1">
    <source>
        <dbReference type="EMBL" id="PKU73129.1"/>
    </source>
</evidence>
<accession>A0A2I0WBV0</accession>
<organism evidence="1 2">
    <name type="scientific">Dendrobium catenatum</name>
    <dbReference type="NCBI Taxonomy" id="906689"/>
    <lineage>
        <taxon>Eukaryota</taxon>
        <taxon>Viridiplantae</taxon>
        <taxon>Streptophyta</taxon>
        <taxon>Embryophyta</taxon>
        <taxon>Tracheophyta</taxon>
        <taxon>Spermatophyta</taxon>
        <taxon>Magnoliopsida</taxon>
        <taxon>Liliopsida</taxon>
        <taxon>Asparagales</taxon>
        <taxon>Orchidaceae</taxon>
        <taxon>Epidendroideae</taxon>
        <taxon>Malaxideae</taxon>
        <taxon>Dendrobiinae</taxon>
        <taxon>Dendrobium</taxon>
    </lineage>
</organism>